<keyword evidence="1" id="KW-0472">Membrane</keyword>
<sequence length="132" mass="13333">MSESRGFPAELLSFLLFGALGVAVTAAALAGFAQLMAGQGCSGSVVPILATTAVCMGSLLSALAAAFRKKARGLLTGLLQSTFLAAPLVLSAVWNGTAAESAVVCRILAVLLCGCIGGLLGVTLRSRRHTLR</sequence>
<accession>A0A173QXD4</accession>
<feature type="transmembrane region" description="Helical" evidence="1">
    <location>
        <begin position="101"/>
        <end position="124"/>
    </location>
</feature>
<proteinExistence type="predicted"/>
<protein>
    <submittedName>
        <fullName evidence="2">Putative membrane protein</fullName>
    </submittedName>
</protein>
<dbReference type="AlphaFoldDB" id="A0A173QXD4"/>
<dbReference type="InterPro" id="IPR023804">
    <property type="entry name" value="DUF3792_TM"/>
</dbReference>
<evidence type="ECO:0000313" key="2">
    <source>
        <dbReference type="EMBL" id="CUM70273.1"/>
    </source>
</evidence>
<dbReference type="EMBL" id="CYXN01000001">
    <property type="protein sequence ID" value="CUM70273.1"/>
    <property type="molecule type" value="Genomic_DNA"/>
</dbReference>
<dbReference type="Proteomes" id="UP000095649">
    <property type="component" value="Unassembled WGS sequence"/>
</dbReference>
<organism evidence="2 3">
    <name type="scientific">Faecalibacterium prausnitzii</name>
    <dbReference type="NCBI Taxonomy" id="853"/>
    <lineage>
        <taxon>Bacteria</taxon>
        <taxon>Bacillati</taxon>
        <taxon>Bacillota</taxon>
        <taxon>Clostridia</taxon>
        <taxon>Eubacteriales</taxon>
        <taxon>Oscillospiraceae</taxon>
        <taxon>Faecalibacterium</taxon>
    </lineage>
</organism>
<feature type="transmembrane region" description="Helical" evidence="1">
    <location>
        <begin position="74"/>
        <end position="95"/>
    </location>
</feature>
<dbReference type="NCBIfam" id="TIGR04086">
    <property type="entry name" value="TIGR04086_membr"/>
    <property type="match status" value="1"/>
</dbReference>
<feature type="transmembrane region" description="Helical" evidence="1">
    <location>
        <begin position="45"/>
        <end position="67"/>
    </location>
</feature>
<name>A0A173QXD4_9FIRM</name>
<reference evidence="2 3" key="1">
    <citation type="submission" date="2015-09" db="EMBL/GenBank/DDBJ databases">
        <authorList>
            <consortium name="Pathogen Informatics"/>
        </authorList>
    </citation>
    <scope>NUCLEOTIDE SEQUENCE [LARGE SCALE GENOMIC DNA]</scope>
    <source>
        <strain evidence="2 3">2789STDY5834970</strain>
    </source>
</reference>
<evidence type="ECO:0000313" key="3">
    <source>
        <dbReference type="Proteomes" id="UP000095649"/>
    </source>
</evidence>
<keyword evidence="1" id="KW-1133">Transmembrane helix</keyword>
<dbReference type="RefSeq" id="WP_055184382.1">
    <property type="nucleotide sequence ID" value="NZ_CYXN01000001.1"/>
</dbReference>
<evidence type="ECO:0000256" key="1">
    <source>
        <dbReference type="SAM" id="Phobius"/>
    </source>
</evidence>
<gene>
    <name evidence="2" type="ORF">ERS852582_00123</name>
</gene>
<keyword evidence="1" id="KW-0812">Transmembrane</keyword>
<feature type="transmembrane region" description="Helical" evidence="1">
    <location>
        <begin position="12"/>
        <end position="33"/>
    </location>
</feature>